<evidence type="ECO:0000259" key="3">
    <source>
        <dbReference type="PROSITE" id="PS50887"/>
    </source>
</evidence>
<dbReference type="AlphaFoldDB" id="A0A935K130"/>
<dbReference type="PANTHER" id="PTHR45138:SF9">
    <property type="entry name" value="DIGUANYLATE CYCLASE DGCM-RELATED"/>
    <property type="match status" value="1"/>
</dbReference>
<dbReference type="PANTHER" id="PTHR45138">
    <property type="entry name" value="REGULATORY COMPONENTS OF SENSORY TRANSDUCTION SYSTEM"/>
    <property type="match status" value="1"/>
</dbReference>
<reference evidence="4 5" key="1">
    <citation type="submission" date="2020-10" db="EMBL/GenBank/DDBJ databases">
        <title>Connecting structure to function with the recovery of over 1000 high-quality activated sludge metagenome-assembled genomes encoding full-length rRNA genes using long-read sequencing.</title>
        <authorList>
            <person name="Singleton C.M."/>
            <person name="Petriglieri F."/>
            <person name="Kristensen J.M."/>
            <person name="Kirkegaard R.H."/>
            <person name="Michaelsen T.Y."/>
            <person name="Andersen M.H."/>
            <person name="Karst S.M."/>
            <person name="Dueholm M.S."/>
            <person name="Nielsen P.H."/>
            <person name="Albertsen M."/>
        </authorList>
    </citation>
    <scope>NUCLEOTIDE SEQUENCE [LARGE SCALE GENOMIC DNA]</scope>
    <source>
        <strain evidence="4">EsbW_18-Q3-R4-48_BATAC.463</strain>
    </source>
</reference>
<dbReference type="SUPFAM" id="SSF55073">
    <property type="entry name" value="Nucleotide cyclase"/>
    <property type="match status" value="1"/>
</dbReference>
<dbReference type="GO" id="GO:1902201">
    <property type="term" value="P:negative regulation of bacterial-type flagellum-dependent cell motility"/>
    <property type="evidence" value="ECO:0007669"/>
    <property type="project" value="TreeGrafter"/>
</dbReference>
<dbReference type="Gene3D" id="3.30.70.270">
    <property type="match status" value="1"/>
</dbReference>
<evidence type="ECO:0000313" key="4">
    <source>
        <dbReference type="EMBL" id="MBK7417130.1"/>
    </source>
</evidence>
<dbReference type="PROSITE" id="PS50887">
    <property type="entry name" value="GGDEF"/>
    <property type="match status" value="1"/>
</dbReference>
<dbReference type="EMBL" id="JADJMS010000047">
    <property type="protein sequence ID" value="MBK7417130.1"/>
    <property type="molecule type" value="Genomic_DNA"/>
</dbReference>
<evidence type="ECO:0000313" key="5">
    <source>
        <dbReference type="Proteomes" id="UP000739411"/>
    </source>
</evidence>
<protein>
    <recommendedName>
        <fullName evidence="1">diguanylate cyclase</fullName>
        <ecNumber evidence="1">2.7.7.65</ecNumber>
    </recommendedName>
</protein>
<comment type="catalytic activity">
    <reaction evidence="2">
        <text>2 GTP = 3',3'-c-di-GMP + 2 diphosphate</text>
        <dbReference type="Rhea" id="RHEA:24898"/>
        <dbReference type="ChEBI" id="CHEBI:33019"/>
        <dbReference type="ChEBI" id="CHEBI:37565"/>
        <dbReference type="ChEBI" id="CHEBI:58805"/>
        <dbReference type="EC" id="2.7.7.65"/>
    </reaction>
</comment>
<gene>
    <name evidence="4" type="ORF">IPJ38_20505</name>
</gene>
<accession>A0A935K130</accession>
<comment type="caution">
    <text evidence="4">The sequence shown here is derived from an EMBL/GenBank/DDBJ whole genome shotgun (WGS) entry which is preliminary data.</text>
</comment>
<dbReference type="InterPro" id="IPR050469">
    <property type="entry name" value="Diguanylate_Cyclase"/>
</dbReference>
<sequence length="389" mass="44205">MSEPMPYRPISSQSYRSRILEFHTPLVIISNIVTNSSFLSPFMLKLIDHIVRISARRDRTEINTAFLEAVLDLFRPHSLRIYRCFSSASKVVVFACAGFGEEGTFSHNAYLPERRYCKPIEQDRLLRQAHREASIVLDVLPDGSNRLVFPVHSMNRLIYLVDIVISETFPAEQRVLLMGLVEYFTHHIALLDYGEGDTLTGLANRKTFDKHLFEVLGQAANDEKNSFISGQRRRKGGQDGRHWLAVCDIDHFKQVNDTHGHLIGDEVLVMFARLMSESFRYDDQIFRFGGEEFIAVLQPAPQSNVLAVFERFRQAVETHIFSRVGHVTVSIGYSQLLPNDMPSDVIDRADEALYYAKRNGRNQSACFESLLAAGEIAAKTSAKGEIELF</sequence>
<evidence type="ECO:0000256" key="2">
    <source>
        <dbReference type="ARBA" id="ARBA00034247"/>
    </source>
</evidence>
<organism evidence="4 5">
    <name type="scientific">Candidatus Dechloromonas phosphorivorans</name>
    <dbReference type="NCBI Taxonomy" id="2899244"/>
    <lineage>
        <taxon>Bacteria</taxon>
        <taxon>Pseudomonadati</taxon>
        <taxon>Pseudomonadota</taxon>
        <taxon>Betaproteobacteria</taxon>
        <taxon>Rhodocyclales</taxon>
        <taxon>Azonexaceae</taxon>
        <taxon>Dechloromonas</taxon>
    </lineage>
</organism>
<dbReference type="Proteomes" id="UP000739411">
    <property type="component" value="Unassembled WGS sequence"/>
</dbReference>
<dbReference type="GO" id="GO:0005886">
    <property type="term" value="C:plasma membrane"/>
    <property type="evidence" value="ECO:0007669"/>
    <property type="project" value="TreeGrafter"/>
</dbReference>
<evidence type="ECO:0000256" key="1">
    <source>
        <dbReference type="ARBA" id="ARBA00012528"/>
    </source>
</evidence>
<dbReference type="EC" id="2.7.7.65" evidence="1"/>
<dbReference type="GO" id="GO:0043709">
    <property type="term" value="P:cell adhesion involved in single-species biofilm formation"/>
    <property type="evidence" value="ECO:0007669"/>
    <property type="project" value="TreeGrafter"/>
</dbReference>
<dbReference type="CDD" id="cd01949">
    <property type="entry name" value="GGDEF"/>
    <property type="match status" value="1"/>
</dbReference>
<proteinExistence type="predicted"/>
<dbReference type="NCBIfam" id="TIGR00254">
    <property type="entry name" value="GGDEF"/>
    <property type="match status" value="1"/>
</dbReference>
<feature type="domain" description="GGDEF" evidence="3">
    <location>
        <begin position="240"/>
        <end position="369"/>
    </location>
</feature>
<dbReference type="InterPro" id="IPR000160">
    <property type="entry name" value="GGDEF_dom"/>
</dbReference>
<dbReference type="InterPro" id="IPR029787">
    <property type="entry name" value="Nucleotide_cyclase"/>
</dbReference>
<dbReference type="Pfam" id="PF00990">
    <property type="entry name" value="GGDEF"/>
    <property type="match status" value="1"/>
</dbReference>
<dbReference type="SMART" id="SM00267">
    <property type="entry name" value="GGDEF"/>
    <property type="match status" value="1"/>
</dbReference>
<dbReference type="InterPro" id="IPR043128">
    <property type="entry name" value="Rev_trsase/Diguanyl_cyclase"/>
</dbReference>
<dbReference type="GO" id="GO:0052621">
    <property type="term" value="F:diguanylate cyclase activity"/>
    <property type="evidence" value="ECO:0007669"/>
    <property type="project" value="UniProtKB-EC"/>
</dbReference>
<name>A0A935K130_9RHOO</name>
<dbReference type="FunFam" id="3.30.70.270:FF:000001">
    <property type="entry name" value="Diguanylate cyclase domain protein"/>
    <property type="match status" value="1"/>
</dbReference>